<dbReference type="Pfam" id="PF14206">
    <property type="entry name" value="Cys_rich_CPCC"/>
    <property type="match status" value="1"/>
</dbReference>
<proteinExistence type="predicted"/>
<evidence type="ECO:0000259" key="2">
    <source>
        <dbReference type="Pfam" id="PF14206"/>
    </source>
</evidence>
<organism evidence="3 4">
    <name type="scientific">Planobispora siamensis</name>
    <dbReference type="NCBI Taxonomy" id="936338"/>
    <lineage>
        <taxon>Bacteria</taxon>
        <taxon>Bacillati</taxon>
        <taxon>Actinomycetota</taxon>
        <taxon>Actinomycetes</taxon>
        <taxon>Streptosporangiales</taxon>
        <taxon>Streptosporangiaceae</taxon>
        <taxon>Planobispora</taxon>
    </lineage>
</organism>
<dbReference type="Proteomes" id="UP000619788">
    <property type="component" value="Unassembled WGS sequence"/>
</dbReference>
<evidence type="ECO:0000256" key="1">
    <source>
        <dbReference type="SAM" id="MobiDB-lite"/>
    </source>
</evidence>
<dbReference type="InterPro" id="IPR025983">
    <property type="entry name" value="Cys_rich_CPCC"/>
</dbReference>
<evidence type="ECO:0000313" key="3">
    <source>
        <dbReference type="EMBL" id="GIH96552.1"/>
    </source>
</evidence>
<feature type="domain" description="Cysteine-rich CPCC" evidence="2">
    <location>
        <begin position="26"/>
        <end position="68"/>
    </location>
</feature>
<gene>
    <name evidence="3" type="ORF">Psi01_71820</name>
</gene>
<sequence length="83" mass="9359">MGSGPGRYRVRVAFVDIVRPQRDEPYPCPFCGFLTLGQRGMHEICPVCFWEDDGQDDHDAGNRSGRSRAIVFQATDQKLEGSR</sequence>
<name>A0A8J3SPI1_9ACTN</name>
<accession>A0A8J3SPI1</accession>
<protein>
    <recommendedName>
        <fullName evidence="2">Cysteine-rich CPCC domain-containing protein</fullName>
    </recommendedName>
</protein>
<evidence type="ECO:0000313" key="4">
    <source>
        <dbReference type="Proteomes" id="UP000619788"/>
    </source>
</evidence>
<comment type="caution">
    <text evidence="3">The sequence shown here is derived from an EMBL/GenBank/DDBJ whole genome shotgun (WGS) entry which is preliminary data.</text>
</comment>
<reference evidence="3 4" key="1">
    <citation type="submission" date="2021-01" db="EMBL/GenBank/DDBJ databases">
        <title>Whole genome shotgun sequence of Planobispora siamensis NBRC 107568.</title>
        <authorList>
            <person name="Komaki H."/>
            <person name="Tamura T."/>
        </authorList>
    </citation>
    <scope>NUCLEOTIDE SEQUENCE [LARGE SCALE GENOMIC DNA]</scope>
    <source>
        <strain evidence="3 4">NBRC 107568</strain>
    </source>
</reference>
<keyword evidence="4" id="KW-1185">Reference proteome</keyword>
<dbReference type="AlphaFoldDB" id="A0A8J3SPI1"/>
<dbReference type="EMBL" id="BOOJ01000068">
    <property type="protein sequence ID" value="GIH96552.1"/>
    <property type="molecule type" value="Genomic_DNA"/>
</dbReference>
<feature type="region of interest" description="Disordered" evidence="1">
    <location>
        <begin position="56"/>
        <end position="83"/>
    </location>
</feature>